<evidence type="ECO:0000256" key="3">
    <source>
        <dbReference type="ARBA" id="ARBA00022448"/>
    </source>
</evidence>
<dbReference type="Gene3D" id="1.20.1600.10">
    <property type="entry name" value="Outer membrane efflux proteins (OEP)"/>
    <property type="match status" value="1"/>
</dbReference>
<keyword evidence="8" id="KW-0175">Coiled coil</keyword>
<sequence length="431" mass="49343">MRGLTGWLNFVVNVILLFLGLLPGMVYAQQNKTLTLEQAQELARQNYPVTQQFELLRQTEQYSLENLSKGFLPQFTLVGQATYQSDVTIVPVDVPSIEIPAPAKDQYRINANVSQLLYDGGQIRQQKKVEQLNTIVENQRVEVELHKLRDRINQLYLGTLLLDEQLKQVDLVQQDLETGLRKVEAQVKNGVSFKSNLYLLQAELLNNEQRRAELQASRRATLQTLGLFLGEPLSEGVVLATPAAAEINGNVEIQRPELKLYTSQQTLLEQLNRLLYARNLPRTSLFGESGYGRPGLNFLQNTPDWWYIGGIRVSWPLGNFYTYRNDRKLIDVSQQQTEVQRETFLLNTNAELTQQRAEVDKLKEMLEADREIVALREKVKLAANSQLENGVITANDYLREVYAEDQARQQLILHQLQLLQAQINYKTVLGY</sequence>
<name>A0ABW5D0D5_9BACT</name>
<keyword evidence="4" id="KW-1134">Transmembrane beta strand</keyword>
<dbReference type="PANTHER" id="PTHR30026:SF20">
    <property type="entry name" value="OUTER MEMBRANE PROTEIN TOLC"/>
    <property type="match status" value="1"/>
</dbReference>
<keyword evidence="6" id="KW-0472">Membrane</keyword>
<keyword evidence="10" id="KW-1185">Reference proteome</keyword>
<keyword evidence="5" id="KW-0812">Transmembrane</keyword>
<evidence type="ECO:0000313" key="9">
    <source>
        <dbReference type="EMBL" id="MFD2247453.1"/>
    </source>
</evidence>
<proteinExistence type="inferred from homology"/>
<evidence type="ECO:0000256" key="8">
    <source>
        <dbReference type="SAM" id="Coils"/>
    </source>
</evidence>
<evidence type="ECO:0000256" key="5">
    <source>
        <dbReference type="ARBA" id="ARBA00022692"/>
    </source>
</evidence>
<evidence type="ECO:0000313" key="10">
    <source>
        <dbReference type="Proteomes" id="UP001597374"/>
    </source>
</evidence>
<evidence type="ECO:0000256" key="4">
    <source>
        <dbReference type="ARBA" id="ARBA00022452"/>
    </source>
</evidence>
<protein>
    <submittedName>
        <fullName evidence="9">TolC family protein</fullName>
    </submittedName>
</protein>
<evidence type="ECO:0000256" key="2">
    <source>
        <dbReference type="ARBA" id="ARBA00007613"/>
    </source>
</evidence>
<dbReference type="EMBL" id="JBHUIM010000002">
    <property type="protein sequence ID" value="MFD2247453.1"/>
    <property type="molecule type" value="Genomic_DNA"/>
</dbReference>
<evidence type="ECO:0000256" key="6">
    <source>
        <dbReference type="ARBA" id="ARBA00023136"/>
    </source>
</evidence>
<keyword evidence="3" id="KW-0813">Transport</keyword>
<dbReference type="RefSeq" id="WP_250430385.1">
    <property type="nucleotide sequence ID" value="NZ_JALPRR010000003.1"/>
</dbReference>
<comment type="caution">
    <text evidence="9">The sequence shown here is derived from an EMBL/GenBank/DDBJ whole genome shotgun (WGS) entry which is preliminary data.</text>
</comment>
<evidence type="ECO:0000256" key="7">
    <source>
        <dbReference type="ARBA" id="ARBA00023237"/>
    </source>
</evidence>
<feature type="coiled-coil region" evidence="8">
    <location>
        <begin position="345"/>
        <end position="372"/>
    </location>
</feature>
<evidence type="ECO:0000256" key="1">
    <source>
        <dbReference type="ARBA" id="ARBA00004442"/>
    </source>
</evidence>
<dbReference type="Proteomes" id="UP001597374">
    <property type="component" value="Unassembled WGS sequence"/>
</dbReference>
<gene>
    <name evidence="9" type="ORF">ACFSKP_14390</name>
</gene>
<keyword evidence="7" id="KW-0998">Cell outer membrane</keyword>
<reference evidence="10" key="1">
    <citation type="journal article" date="2019" name="Int. J. Syst. Evol. Microbiol.">
        <title>The Global Catalogue of Microorganisms (GCM) 10K type strain sequencing project: providing services to taxonomists for standard genome sequencing and annotation.</title>
        <authorList>
            <consortium name="The Broad Institute Genomics Platform"/>
            <consortium name="The Broad Institute Genome Sequencing Center for Infectious Disease"/>
            <person name="Wu L."/>
            <person name="Ma J."/>
        </authorList>
    </citation>
    <scope>NUCLEOTIDE SEQUENCE [LARGE SCALE GENOMIC DNA]</scope>
    <source>
        <strain evidence="10">CGMCC 4.1782</strain>
    </source>
</reference>
<dbReference type="PANTHER" id="PTHR30026">
    <property type="entry name" value="OUTER MEMBRANE PROTEIN TOLC"/>
    <property type="match status" value="1"/>
</dbReference>
<dbReference type="Pfam" id="PF02321">
    <property type="entry name" value="OEP"/>
    <property type="match status" value="1"/>
</dbReference>
<dbReference type="InterPro" id="IPR003423">
    <property type="entry name" value="OMP_efflux"/>
</dbReference>
<accession>A0ABW5D0D5</accession>
<dbReference type="InterPro" id="IPR051906">
    <property type="entry name" value="TolC-like"/>
</dbReference>
<organism evidence="9 10">
    <name type="scientific">Pontibacter ruber</name>
    <dbReference type="NCBI Taxonomy" id="1343895"/>
    <lineage>
        <taxon>Bacteria</taxon>
        <taxon>Pseudomonadati</taxon>
        <taxon>Bacteroidota</taxon>
        <taxon>Cytophagia</taxon>
        <taxon>Cytophagales</taxon>
        <taxon>Hymenobacteraceae</taxon>
        <taxon>Pontibacter</taxon>
    </lineage>
</organism>
<comment type="similarity">
    <text evidence="2">Belongs to the outer membrane factor (OMF) (TC 1.B.17) family.</text>
</comment>
<dbReference type="SUPFAM" id="SSF56954">
    <property type="entry name" value="Outer membrane efflux proteins (OEP)"/>
    <property type="match status" value="1"/>
</dbReference>
<comment type="subcellular location">
    <subcellularLocation>
        <location evidence="1">Cell outer membrane</location>
    </subcellularLocation>
</comment>